<dbReference type="PANTHER" id="PTHR31190:SF181">
    <property type="entry name" value="OS02G0764700 PROTEIN"/>
    <property type="match status" value="1"/>
</dbReference>
<evidence type="ECO:0000256" key="1">
    <source>
        <dbReference type="ARBA" id="ARBA00004123"/>
    </source>
</evidence>
<feature type="compositionally biased region" description="Basic residues" evidence="7">
    <location>
        <begin position="109"/>
        <end position="125"/>
    </location>
</feature>
<proteinExistence type="predicted"/>
<keyword evidence="5" id="KW-0804">Transcription</keyword>
<evidence type="ECO:0000256" key="5">
    <source>
        <dbReference type="ARBA" id="ARBA00023163"/>
    </source>
</evidence>
<gene>
    <name evidence="9" type="ORF">Acr_07g0002120</name>
</gene>
<dbReference type="InterPro" id="IPR016177">
    <property type="entry name" value="DNA-bd_dom_sf"/>
</dbReference>
<feature type="compositionally biased region" description="Polar residues" evidence="7">
    <location>
        <begin position="14"/>
        <end position="27"/>
    </location>
</feature>
<comment type="subcellular location">
    <subcellularLocation>
        <location evidence="1">Nucleus</location>
    </subcellularLocation>
</comment>
<evidence type="ECO:0000256" key="4">
    <source>
        <dbReference type="ARBA" id="ARBA00023125"/>
    </source>
</evidence>
<dbReference type="PRINTS" id="PR00367">
    <property type="entry name" value="ETHRSPELEMNT"/>
</dbReference>
<evidence type="ECO:0000256" key="3">
    <source>
        <dbReference type="ARBA" id="ARBA00023015"/>
    </source>
</evidence>
<feature type="compositionally biased region" description="Low complexity" evidence="7">
    <location>
        <begin position="89"/>
        <end position="108"/>
    </location>
</feature>
<dbReference type="GO" id="GO:0005634">
    <property type="term" value="C:nucleus"/>
    <property type="evidence" value="ECO:0007669"/>
    <property type="project" value="UniProtKB-SubCell"/>
</dbReference>
<keyword evidence="2" id="KW-0611">Plant defense</keyword>
<dbReference type="SUPFAM" id="SSF54171">
    <property type="entry name" value="DNA-binding domain"/>
    <property type="match status" value="1"/>
</dbReference>
<organism evidence="9 10">
    <name type="scientific">Actinidia rufa</name>
    <dbReference type="NCBI Taxonomy" id="165716"/>
    <lineage>
        <taxon>Eukaryota</taxon>
        <taxon>Viridiplantae</taxon>
        <taxon>Streptophyta</taxon>
        <taxon>Embryophyta</taxon>
        <taxon>Tracheophyta</taxon>
        <taxon>Spermatophyta</taxon>
        <taxon>Magnoliopsida</taxon>
        <taxon>eudicotyledons</taxon>
        <taxon>Gunneridae</taxon>
        <taxon>Pentapetalae</taxon>
        <taxon>asterids</taxon>
        <taxon>Ericales</taxon>
        <taxon>Actinidiaceae</taxon>
        <taxon>Actinidia</taxon>
    </lineage>
</organism>
<sequence length="246" mass="27047">MHRHSPPTRPAQGGASTSRHPLQPSSLTREEEDSVMVAALSAVISGSTSLPEARQHFLPIILEPNTCQFCKIDGCVGCNLFPPNPGENNNNNNNNNSISNHASSSSPSHHNKTVGKRRKKNKYRGVRQRPWGTWGTWGVEIRDPRRAARVWLGTFDTEEEGARAYDKAAIEFHGPRAKLNFPFPESLAAPEGGQGSELPVERENPVGMDMEIGDIREEDFDEFMKSLAISDMDSSDSAATGNPHSF</sequence>
<dbReference type="GO" id="GO:0009873">
    <property type="term" value="P:ethylene-activated signaling pathway"/>
    <property type="evidence" value="ECO:0007669"/>
    <property type="project" value="InterPro"/>
</dbReference>
<dbReference type="PROSITE" id="PS51032">
    <property type="entry name" value="AP2_ERF"/>
    <property type="match status" value="1"/>
</dbReference>
<evidence type="ECO:0000313" key="10">
    <source>
        <dbReference type="Proteomes" id="UP000585474"/>
    </source>
</evidence>
<dbReference type="CDD" id="cd00018">
    <property type="entry name" value="AP2"/>
    <property type="match status" value="1"/>
</dbReference>
<dbReference type="Proteomes" id="UP000585474">
    <property type="component" value="Unassembled WGS sequence"/>
</dbReference>
<name>A0A7J0EU39_9ERIC</name>
<dbReference type="OrthoDB" id="642765at2759"/>
<dbReference type="GO" id="GO:0003677">
    <property type="term" value="F:DNA binding"/>
    <property type="evidence" value="ECO:0007669"/>
    <property type="project" value="UniProtKB-KW"/>
</dbReference>
<dbReference type="InterPro" id="IPR036955">
    <property type="entry name" value="AP2/ERF_dom_sf"/>
</dbReference>
<feature type="region of interest" description="Disordered" evidence="7">
    <location>
        <begin position="1"/>
        <end position="33"/>
    </location>
</feature>
<dbReference type="GO" id="GO:0003700">
    <property type="term" value="F:DNA-binding transcription factor activity"/>
    <property type="evidence" value="ECO:0007669"/>
    <property type="project" value="InterPro"/>
</dbReference>
<keyword evidence="4" id="KW-0238">DNA-binding</keyword>
<dbReference type="AlphaFoldDB" id="A0A7J0EU39"/>
<keyword evidence="3" id="KW-0805">Transcription regulation</keyword>
<dbReference type="Gene3D" id="3.30.730.10">
    <property type="entry name" value="AP2/ERF domain"/>
    <property type="match status" value="1"/>
</dbReference>
<keyword evidence="6" id="KW-0539">Nucleus</keyword>
<dbReference type="FunFam" id="3.30.730.10:FF:000001">
    <property type="entry name" value="Ethylene-responsive transcription factor 2"/>
    <property type="match status" value="1"/>
</dbReference>
<dbReference type="GO" id="GO:0006952">
    <property type="term" value="P:defense response"/>
    <property type="evidence" value="ECO:0007669"/>
    <property type="project" value="UniProtKB-KW"/>
</dbReference>
<evidence type="ECO:0000313" key="9">
    <source>
        <dbReference type="EMBL" id="GFY90015.1"/>
    </source>
</evidence>
<dbReference type="SMART" id="SM00380">
    <property type="entry name" value="AP2"/>
    <property type="match status" value="1"/>
</dbReference>
<protein>
    <submittedName>
        <fullName evidence="9">Ethylene response factor 110</fullName>
    </submittedName>
</protein>
<feature type="domain" description="AP2/ERF" evidence="8">
    <location>
        <begin position="122"/>
        <end position="182"/>
    </location>
</feature>
<comment type="caution">
    <text evidence="9">The sequence shown here is derived from an EMBL/GenBank/DDBJ whole genome shotgun (WGS) entry which is preliminary data.</text>
</comment>
<evidence type="ECO:0000256" key="2">
    <source>
        <dbReference type="ARBA" id="ARBA00022821"/>
    </source>
</evidence>
<keyword evidence="10" id="KW-1185">Reference proteome</keyword>
<evidence type="ECO:0000259" key="8">
    <source>
        <dbReference type="PROSITE" id="PS51032"/>
    </source>
</evidence>
<feature type="region of interest" description="Disordered" evidence="7">
    <location>
        <begin position="89"/>
        <end position="125"/>
    </location>
</feature>
<reference evidence="9 10" key="1">
    <citation type="submission" date="2019-07" db="EMBL/GenBank/DDBJ databases">
        <title>De Novo Assembly of kiwifruit Actinidia rufa.</title>
        <authorList>
            <person name="Sugita-Konishi S."/>
            <person name="Sato K."/>
            <person name="Mori E."/>
            <person name="Abe Y."/>
            <person name="Kisaki G."/>
            <person name="Hamano K."/>
            <person name="Suezawa K."/>
            <person name="Otani M."/>
            <person name="Fukuda T."/>
            <person name="Manabe T."/>
            <person name="Gomi K."/>
            <person name="Tabuchi M."/>
            <person name="Akimitsu K."/>
            <person name="Kataoka I."/>
        </authorList>
    </citation>
    <scope>NUCLEOTIDE SEQUENCE [LARGE SCALE GENOMIC DNA]</scope>
    <source>
        <strain evidence="10">cv. Fuchu</strain>
    </source>
</reference>
<dbReference type="EMBL" id="BJWL01000007">
    <property type="protein sequence ID" value="GFY90015.1"/>
    <property type="molecule type" value="Genomic_DNA"/>
</dbReference>
<dbReference type="InterPro" id="IPR001471">
    <property type="entry name" value="AP2/ERF_dom"/>
</dbReference>
<dbReference type="Pfam" id="PF00847">
    <property type="entry name" value="AP2"/>
    <property type="match status" value="1"/>
</dbReference>
<evidence type="ECO:0000256" key="7">
    <source>
        <dbReference type="SAM" id="MobiDB-lite"/>
    </source>
</evidence>
<dbReference type="InterPro" id="IPR044808">
    <property type="entry name" value="ERF_plant"/>
</dbReference>
<evidence type="ECO:0000256" key="6">
    <source>
        <dbReference type="ARBA" id="ARBA00023242"/>
    </source>
</evidence>
<dbReference type="PANTHER" id="PTHR31190">
    <property type="entry name" value="DNA-BINDING DOMAIN"/>
    <property type="match status" value="1"/>
</dbReference>
<accession>A0A7J0EU39</accession>